<evidence type="ECO:0000256" key="9">
    <source>
        <dbReference type="ARBA" id="ARBA00023027"/>
    </source>
</evidence>
<keyword evidence="5" id="KW-0963">Cytoplasm</keyword>
<keyword evidence="6 13" id="KW-0285">Flavoprotein</keyword>
<comment type="miscellaneous">
    <text evidence="13">The active site is a redox-active disulfide bond.</text>
</comment>
<keyword evidence="7 13" id="KW-0274">FAD</keyword>
<feature type="domain" description="FAD/NAD(P)-binding" evidence="15">
    <location>
        <begin position="4"/>
        <end position="338"/>
    </location>
</feature>
<dbReference type="Proteomes" id="UP000193346">
    <property type="component" value="Unassembled WGS sequence"/>
</dbReference>
<evidence type="ECO:0000313" key="16">
    <source>
        <dbReference type="EMBL" id="OSI36624.1"/>
    </source>
</evidence>
<evidence type="ECO:0000256" key="12">
    <source>
        <dbReference type="ARBA" id="ARBA00049187"/>
    </source>
</evidence>
<proteinExistence type="inferred from homology"/>
<dbReference type="PIRSF" id="PIRSF000350">
    <property type="entry name" value="Mercury_reductase_MerA"/>
    <property type="match status" value="1"/>
</dbReference>
<evidence type="ECO:0000256" key="1">
    <source>
        <dbReference type="ARBA" id="ARBA00004496"/>
    </source>
</evidence>
<dbReference type="InterPro" id="IPR004099">
    <property type="entry name" value="Pyr_nucl-diS_OxRdtase_dimer"/>
</dbReference>
<dbReference type="Pfam" id="PF02852">
    <property type="entry name" value="Pyr_redox_dim"/>
    <property type="match status" value="1"/>
</dbReference>
<dbReference type="InterPro" id="IPR001100">
    <property type="entry name" value="Pyr_nuc-diS_OxRdtase"/>
</dbReference>
<evidence type="ECO:0000256" key="4">
    <source>
        <dbReference type="ARBA" id="ARBA00016961"/>
    </source>
</evidence>
<dbReference type="RefSeq" id="WP_085417739.1">
    <property type="nucleotide sequence ID" value="NZ_CP091509.1"/>
</dbReference>
<dbReference type="InterPro" id="IPR012999">
    <property type="entry name" value="Pyr_OxRdtase_I_AS"/>
</dbReference>
<dbReference type="EC" id="1.8.1.4" evidence="3 13"/>
<keyword evidence="8 13" id="KW-0560">Oxidoreductase</keyword>
<evidence type="ECO:0000259" key="14">
    <source>
        <dbReference type="Pfam" id="PF02852"/>
    </source>
</evidence>
<feature type="domain" description="Pyridine nucleotide-disulphide oxidoreductase dimerisation" evidence="14">
    <location>
        <begin position="357"/>
        <end position="466"/>
    </location>
</feature>
<dbReference type="InterPro" id="IPR016156">
    <property type="entry name" value="FAD/NAD-linked_Rdtase_dimer_sf"/>
</dbReference>
<dbReference type="InterPro" id="IPR006258">
    <property type="entry name" value="Lipoamide_DH"/>
</dbReference>
<dbReference type="Pfam" id="PF07992">
    <property type="entry name" value="Pyr_redox_2"/>
    <property type="match status" value="1"/>
</dbReference>
<evidence type="ECO:0000256" key="3">
    <source>
        <dbReference type="ARBA" id="ARBA00012608"/>
    </source>
</evidence>
<dbReference type="EMBL" id="MTAC01000002">
    <property type="protein sequence ID" value="OSI36624.1"/>
    <property type="molecule type" value="Genomic_DNA"/>
</dbReference>
<comment type="cofactor">
    <cofactor evidence="13">
        <name>FAD</name>
        <dbReference type="ChEBI" id="CHEBI:57692"/>
    </cofactor>
    <text evidence="13">Binds 1 FAD per subunit.</text>
</comment>
<keyword evidence="17" id="KW-1185">Reference proteome</keyword>
<evidence type="ECO:0000256" key="10">
    <source>
        <dbReference type="ARBA" id="ARBA00023157"/>
    </source>
</evidence>
<keyword evidence="9 13" id="KW-0520">NAD</keyword>
<dbReference type="Gene3D" id="3.30.390.30">
    <property type="match status" value="1"/>
</dbReference>
<name>A0ABX3WNZ0_9NEIS</name>
<organism evidence="16 17">
    <name type="scientific">Neisseria dumasiana</name>
    <dbReference type="NCBI Taxonomy" id="1931275"/>
    <lineage>
        <taxon>Bacteria</taxon>
        <taxon>Pseudomonadati</taxon>
        <taxon>Pseudomonadota</taxon>
        <taxon>Betaproteobacteria</taxon>
        <taxon>Neisseriales</taxon>
        <taxon>Neisseriaceae</taxon>
        <taxon>Neisseria</taxon>
    </lineage>
</organism>
<dbReference type="PROSITE" id="PS00076">
    <property type="entry name" value="PYRIDINE_REDOX_1"/>
    <property type="match status" value="1"/>
</dbReference>
<dbReference type="Gene3D" id="3.50.50.60">
    <property type="entry name" value="FAD/NAD(P)-binding domain"/>
    <property type="match status" value="2"/>
</dbReference>
<evidence type="ECO:0000256" key="13">
    <source>
        <dbReference type="RuleBase" id="RU003692"/>
    </source>
</evidence>
<dbReference type="NCBIfam" id="TIGR01350">
    <property type="entry name" value="lipoamide_DH"/>
    <property type="match status" value="1"/>
</dbReference>
<dbReference type="PANTHER" id="PTHR22912">
    <property type="entry name" value="DISULFIDE OXIDOREDUCTASE"/>
    <property type="match status" value="1"/>
</dbReference>
<comment type="subcellular location">
    <subcellularLocation>
        <location evidence="1">Cytoplasm</location>
    </subcellularLocation>
</comment>
<evidence type="ECO:0000256" key="7">
    <source>
        <dbReference type="ARBA" id="ARBA00022827"/>
    </source>
</evidence>
<keyword evidence="10" id="KW-1015">Disulfide bond</keyword>
<dbReference type="InterPro" id="IPR050151">
    <property type="entry name" value="Class-I_Pyr_Nuc-Dis_Oxidored"/>
</dbReference>
<dbReference type="PANTHER" id="PTHR22912:SF224">
    <property type="entry name" value="DIHYDROLIPOYL DEHYDROGENASE"/>
    <property type="match status" value="1"/>
</dbReference>
<evidence type="ECO:0000256" key="5">
    <source>
        <dbReference type="ARBA" id="ARBA00022490"/>
    </source>
</evidence>
<evidence type="ECO:0000256" key="11">
    <source>
        <dbReference type="ARBA" id="ARBA00023284"/>
    </source>
</evidence>
<dbReference type="PRINTS" id="PR00411">
    <property type="entry name" value="PNDRDTASEI"/>
</dbReference>
<reference evidence="16 17" key="1">
    <citation type="submission" date="2017-01" db="EMBL/GenBank/DDBJ databases">
        <authorList>
            <person name="Wolfgang W.J."/>
            <person name="Cole J."/>
            <person name="Wroblewski D."/>
            <person name="Mcginnis J."/>
            <person name="Musser K.A."/>
        </authorList>
    </citation>
    <scope>NUCLEOTIDE SEQUENCE [LARGE SCALE GENOMIC DNA]</scope>
    <source>
        <strain evidence="16 17">93087</strain>
    </source>
</reference>
<evidence type="ECO:0000256" key="2">
    <source>
        <dbReference type="ARBA" id="ARBA00007532"/>
    </source>
</evidence>
<dbReference type="SUPFAM" id="SSF51905">
    <property type="entry name" value="FAD/NAD(P)-binding domain"/>
    <property type="match status" value="1"/>
</dbReference>
<keyword evidence="11 13" id="KW-0676">Redox-active center</keyword>
<gene>
    <name evidence="16" type="ORF">BV913_01065</name>
</gene>
<evidence type="ECO:0000256" key="6">
    <source>
        <dbReference type="ARBA" id="ARBA00022630"/>
    </source>
</evidence>
<dbReference type="SUPFAM" id="SSF55424">
    <property type="entry name" value="FAD/NAD-linked reductases, dimerisation (C-terminal) domain"/>
    <property type="match status" value="1"/>
</dbReference>
<comment type="catalytic activity">
    <reaction evidence="12 13">
        <text>N(6)-[(R)-dihydrolipoyl]-L-lysyl-[protein] + NAD(+) = N(6)-[(R)-lipoyl]-L-lysyl-[protein] + NADH + H(+)</text>
        <dbReference type="Rhea" id="RHEA:15045"/>
        <dbReference type="Rhea" id="RHEA-COMP:10474"/>
        <dbReference type="Rhea" id="RHEA-COMP:10475"/>
        <dbReference type="ChEBI" id="CHEBI:15378"/>
        <dbReference type="ChEBI" id="CHEBI:57540"/>
        <dbReference type="ChEBI" id="CHEBI:57945"/>
        <dbReference type="ChEBI" id="CHEBI:83099"/>
        <dbReference type="ChEBI" id="CHEBI:83100"/>
        <dbReference type="EC" id="1.8.1.4"/>
    </reaction>
</comment>
<evidence type="ECO:0000259" key="15">
    <source>
        <dbReference type="Pfam" id="PF07992"/>
    </source>
</evidence>
<protein>
    <recommendedName>
        <fullName evidence="4 13">Dihydrolipoyl dehydrogenase</fullName>
        <ecNumber evidence="3 13">1.8.1.4</ecNumber>
    </recommendedName>
</protein>
<dbReference type="InterPro" id="IPR036188">
    <property type="entry name" value="FAD/NAD-bd_sf"/>
</dbReference>
<accession>A0ABX3WNZ0</accession>
<dbReference type="PRINTS" id="PR00368">
    <property type="entry name" value="FADPNR"/>
</dbReference>
<sequence>MSQFDVAVIGAGPGGYIAAIRAAQLGFKTVCIDAGVNKAGDAPALGGTCLNVGCIPSKALLQSSEHFHAAQHDFAEHGITVGDVKFDAAKMIERKDGIVTKLTGGIKFLFQKNKVESLFGKGSLKGRNGDVWQVEVDNKGEKSVVEAKHVIIATGSVPRPLPLIDIDNVNVLDNEGALNLTEVPKKLGVIGSGVIGLEMGSVWKRVGSEVTILEAMPTFLAAADQQIAKEAFKVFTKEQGLAIELGVKINEIKNDKNGVTVSYEVGGGAKTETFDKLIVSIGRIPNTEGLNAEGVGLEKDERGFIKVDGECRTNLPNVWAIGDVVRGPMLAHKASDEGVAVAERIAGQKPHLDFNTIPFVIYTDPEIAWVGKTEEQLKAEGVEYKKGTSGFAANGRALGLGKAKGTVKVLACAKTDRVLGVHMIGPMVSELVAEGVMSMEFSASSEDIARIVHAHPTLSEVLHEAALAADKRALHG</sequence>
<comment type="caution">
    <text evidence="16">The sequence shown here is derived from an EMBL/GenBank/DDBJ whole genome shotgun (WGS) entry which is preliminary data.</text>
</comment>
<evidence type="ECO:0000256" key="8">
    <source>
        <dbReference type="ARBA" id="ARBA00023002"/>
    </source>
</evidence>
<comment type="similarity">
    <text evidence="2 13">Belongs to the class-I pyridine nucleotide-disulfide oxidoreductase family.</text>
</comment>
<evidence type="ECO:0000313" key="17">
    <source>
        <dbReference type="Proteomes" id="UP000193346"/>
    </source>
</evidence>
<dbReference type="InterPro" id="IPR023753">
    <property type="entry name" value="FAD/NAD-binding_dom"/>
</dbReference>